<reference evidence="5" key="1">
    <citation type="submission" date="2019-08" db="EMBL/GenBank/DDBJ databases">
        <title>The improved chromosome-level genome for the pearl oyster Pinctada fucata martensii using PacBio sequencing and Hi-C.</title>
        <authorList>
            <person name="Zheng Z."/>
        </authorList>
    </citation>
    <scope>NUCLEOTIDE SEQUENCE</scope>
    <source>
        <strain evidence="5">ZZ-2019</strain>
        <tissue evidence="5">Adductor muscle</tissue>
    </source>
</reference>
<name>A0AA88XTT7_PINIB</name>
<evidence type="ECO:0000256" key="1">
    <source>
        <dbReference type="ARBA" id="ARBA00022679"/>
    </source>
</evidence>
<dbReference type="EMBL" id="VSWD01000010">
    <property type="protein sequence ID" value="KAK3091730.1"/>
    <property type="molecule type" value="Genomic_DNA"/>
</dbReference>
<dbReference type="PANTHER" id="PTHR46116">
    <property type="entry name" value="(E3-INDEPENDENT) E2 UBIQUITIN-CONJUGATING ENZYME"/>
    <property type="match status" value="1"/>
</dbReference>
<dbReference type="CDD" id="cd23837">
    <property type="entry name" value="UBCc_UBE2O"/>
    <property type="match status" value="1"/>
</dbReference>
<dbReference type="PANTHER" id="PTHR46116:SF15">
    <property type="entry name" value="(E3-INDEPENDENT) E2 UBIQUITIN-CONJUGATING ENZYME"/>
    <property type="match status" value="1"/>
</dbReference>
<feature type="compositionally biased region" description="Low complexity" evidence="3">
    <location>
        <begin position="929"/>
        <end position="939"/>
    </location>
</feature>
<feature type="compositionally biased region" description="Polar residues" evidence="3">
    <location>
        <begin position="486"/>
        <end position="522"/>
    </location>
</feature>
<feature type="region of interest" description="Disordered" evidence="3">
    <location>
        <begin position="587"/>
        <end position="639"/>
    </location>
</feature>
<feature type="region of interest" description="Disordered" evidence="3">
    <location>
        <begin position="928"/>
        <end position="956"/>
    </location>
</feature>
<proteinExistence type="predicted"/>
<feature type="compositionally biased region" description="Basic residues" evidence="3">
    <location>
        <begin position="41"/>
        <end position="74"/>
    </location>
</feature>
<dbReference type="InterPro" id="IPR016135">
    <property type="entry name" value="UBQ-conjugating_enzyme/RWD"/>
</dbReference>
<dbReference type="Pfam" id="PF23043">
    <property type="entry name" value="SH3-B_UBE2O"/>
    <property type="match status" value="1"/>
</dbReference>
<dbReference type="InterPro" id="IPR057733">
    <property type="entry name" value="UBE2O-like_SH3-B"/>
</dbReference>
<dbReference type="InterPro" id="IPR057734">
    <property type="entry name" value="UBE2O-like_SH3-C"/>
</dbReference>
<feature type="compositionally biased region" description="Acidic residues" evidence="3">
    <location>
        <begin position="274"/>
        <end position="300"/>
    </location>
</feature>
<dbReference type="Pfam" id="PF23044">
    <property type="entry name" value="SH3-C_UBE2O"/>
    <property type="match status" value="1"/>
</dbReference>
<feature type="region of interest" description="Disordered" evidence="3">
    <location>
        <begin position="417"/>
        <end position="448"/>
    </location>
</feature>
<keyword evidence="6" id="KW-1185">Reference proteome</keyword>
<evidence type="ECO:0000259" key="4">
    <source>
        <dbReference type="PROSITE" id="PS50127"/>
    </source>
</evidence>
<dbReference type="InterPro" id="IPR000608">
    <property type="entry name" value="UBC"/>
</dbReference>
<feature type="region of interest" description="Disordered" evidence="3">
    <location>
        <begin position="1042"/>
        <end position="1062"/>
    </location>
</feature>
<dbReference type="SMART" id="SM00212">
    <property type="entry name" value="UBCc"/>
    <property type="match status" value="1"/>
</dbReference>
<dbReference type="Proteomes" id="UP001186944">
    <property type="component" value="Unassembled WGS sequence"/>
</dbReference>
<dbReference type="GO" id="GO:0061631">
    <property type="term" value="F:ubiquitin conjugating enzyme activity"/>
    <property type="evidence" value="ECO:0007669"/>
    <property type="project" value="TreeGrafter"/>
</dbReference>
<comment type="caution">
    <text evidence="5">The sequence shown here is derived from an EMBL/GenBank/DDBJ whole genome shotgun (WGS) entry which is preliminary data.</text>
</comment>
<evidence type="ECO:0000313" key="6">
    <source>
        <dbReference type="Proteomes" id="UP001186944"/>
    </source>
</evidence>
<keyword evidence="1" id="KW-0808">Transferase</keyword>
<feature type="region of interest" description="Disordered" evidence="3">
    <location>
        <begin position="462"/>
        <end position="545"/>
    </location>
</feature>
<dbReference type="PROSITE" id="PS50127">
    <property type="entry name" value="UBC_2"/>
    <property type="match status" value="1"/>
</dbReference>
<feature type="compositionally biased region" description="Basic and acidic residues" evidence="3">
    <location>
        <begin position="614"/>
        <end position="639"/>
    </location>
</feature>
<keyword evidence="2" id="KW-0833">Ubl conjugation pathway</keyword>
<protein>
    <recommendedName>
        <fullName evidence="4">UBC core domain-containing protein</fullName>
    </recommendedName>
</protein>
<feature type="compositionally biased region" description="Polar residues" evidence="3">
    <location>
        <begin position="426"/>
        <end position="446"/>
    </location>
</feature>
<feature type="compositionally biased region" description="Polar residues" evidence="3">
    <location>
        <begin position="1044"/>
        <end position="1057"/>
    </location>
</feature>
<feature type="region of interest" description="Disordered" evidence="3">
    <location>
        <begin position="982"/>
        <end position="1005"/>
    </location>
</feature>
<sequence length="1107" mass="124880">MCRKIQIRLSKQKLRRVSLWNLTRWKRKKLMRIMKTLNLRKKKKMKKKLSAKQRKFSHAPRKKRKTKTSKKAERKTKAEAKFYPPFPTCQPGEKLTVEVCYTFSKADVMWQNGDIERDIPSTDLVPIHHLDELEFFPGDFVVPEKDGTTEKYGVVVNCDHIERTCLVRWMKVVDLAKGERPDKDYEEEEVSVYDIKDHPDFKFRPSQAVIRVGEPLDANECKFTAGQISKLDPTGTLIVKWPDGKESRCYPQELYIALEELDESDSSWSTVGSDSDDSDSTDSMDSWETENEEEVESDAEEERKSDKEKPLIISREKKDELLDFLAVTEDSLRTLKNVFKNEDSLRTLKEFLKEEDGQPPVYTSYGNLKGIMHLYRKCQDMEKFLKSSYFEGQKLKDLIEELKEYLKEEKRNERNDRILSIHKTRQSSSSVSNKENQEQSDVSGNEKSVVVNGDLVVEEDDSGVSFTCSGEKSSLSSSNEPEQKSVLSDSSCTENNVPSNNSNGESAEVSSTENNLSSSCTNGELEDIKSSGAKSQSDLPNPGEKLAKKAKLCHEIVSELLSRMKLFKDAIKRRWSLTMKETENALAKFSKGDSKSSSADDAAPEGGKGAMNDKTPEGDKAAMNGLDKKAESSEEEETKFKKQIEKMDPDDIKNMLMSIVQSEDRRGCEILEEVLLGIDTDKSKVKNAWNEMSTNVINFKDIITSDIEGLHLMEEVPLAHKFCSKEYSPGNPKSFTTALSKELKLLQSSLPNGIIVKAYEDRMDLFSVMIVGPPGTPYEDALFFFDVQVPGDYPSSPPEFHYISYCKDRLNPNLYEDGKVCVSLLGTWSGKGNETWTDKSNLLQALVSIQGLILVAEPYYNEAGYEKQRGSQQGLENSKMYNEMAILKVVQSTARMISNPPHSFLQEMTSHLRVRGPRMAERLEAWINSSSEPTLSSSKPEPKVDNSESESAMSGKTSGILSVAYSKSVDNIEHSDEVLARSKDSFPDSNTDSYIKSEEASMPTEEMQTNSSDKACMNNPQHSEEILACSKDSSIECKIKSEETSMPTEEMQTNSSDKACVDNSHDEKCLSTINMPEFPLLPASKGFCITMKKNLQSLRNSLEQLSN</sequence>
<evidence type="ECO:0000256" key="2">
    <source>
        <dbReference type="ARBA" id="ARBA00022786"/>
    </source>
</evidence>
<evidence type="ECO:0000256" key="3">
    <source>
        <dbReference type="SAM" id="MobiDB-lite"/>
    </source>
</evidence>
<feature type="region of interest" description="Disordered" evidence="3">
    <location>
        <begin position="41"/>
        <end position="76"/>
    </location>
</feature>
<feature type="domain" description="UBC core" evidence="4">
    <location>
        <begin position="734"/>
        <end position="894"/>
    </location>
</feature>
<organism evidence="5 6">
    <name type="scientific">Pinctada imbricata</name>
    <name type="common">Atlantic pearl-oyster</name>
    <name type="synonym">Pinctada martensii</name>
    <dbReference type="NCBI Taxonomy" id="66713"/>
    <lineage>
        <taxon>Eukaryota</taxon>
        <taxon>Metazoa</taxon>
        <taxon>Spiralia</taxon>
        <taxon>Lophotrochozoa</taxon>
        <taxon>Mollusca</taxon>
        <taxon>Bivalvia</taxon>
        <taxon>Autobranchia</taxon>
        <taxon>Pteriomorphia</taxon>
        <taxon>Pterioida</taxon>
        <taxon>Pterioidea</taxon>
        <taxon>Pteriidae</taxon>
        <taxon>Pinctada</taxon>
    </lineage>
</organism>
<accession>A0AA88XTT7</accession>
<feature type="region of interest" description="Disordered" evidence="3">
    <location>
        <begin position="266"/>
        <end position="310"/>
    </location>
</feature>
<dbReference type="AlphaFoldDB" id="A0AA88XTT7"/>
<dbReference type="SUPFAM" id="SSF54495">
    <property type="entry name" value="UBC-like"/>
    <property type="match status" value="1"/>
</dbReference>
<dbReference type="Pfam" id="PF00179">
    <property type="entry name" value="UQ_con"/>
    <property type="match status" value="1"/>
</dbReference>
<gene>
    <name evidence="5" type="ORF">FSP39_022222</name>
</gene>
<dbReference type="Gene3D" id="3.10.110.10">
    <property type="entry name" value="Ubiquitin Conjugating Enzyme"/>
    <property type="match status" value="1"/>
</dbReference>
<feature type="compositionally biased region" description="Basic and acidic residues" evidence="3">
    <location>
        <begin position="301"/>
        <end position="310"/>
    </location>
</feature>
<feature type="compositionally biased region" description="Low complexity" evidence="3">
    <location>
        <begin position="469"/>
        <end position="480"/>
    </location>
</feature>
<evidence type="ECO:0000313" key="5">
    <source>
        <dbReference type="EMBL" id="KAK3091730.1"/>
    </source>
</evidence>